<dbReference type="Gene3D" id="2.60.200.20">
    <property type="match status" value="2"/>
</dbReference>
<dbReference type="InterPro" id="IPR008984">
    <property type="entry name" value="SMAD_FHA_dom_sf"/>
</dbReference>
<dbReference type="SMART" id="SM00240">
    <property type="entry name" value="FHA"/>
    <property type="match status" value="1"/>
</dbReference>
<proteinExistence type="predicted"/>
<accession>A0A5C1AEH0</accession>
<organism evidence="3 4">
    <name type="scientific">Limnoglobus roseus</name>
    <dbReference type="NCBI Taxonomy" id="2598579"/>
    <lineage>
        <taxon>Bacteria</taxon>
        <taxon>Pseudomonadati</taxon>
        <taxon>Planctomycetota</taxon>
        <taxon>Planctomycetia</taxon>
        <taxon>Gemmatales</taxon>
        <taxon>Gemmataceae</taxon>
        <taxon>Limnoglobus</taxon>
    </lineage>
</organism>
<keyword evidence="4" id="KW-1185">Reference proteome</keyword>
<evidence type="ECO:0000313" key="4">
    <source>
        <dbReference type="Proteomes" id="UP000324974"/>
    </source>
</evidence>
<dbReference type="InterPro" id="IPR000253">
    <property type="entry name" value="FHA_dom"/>
</dbReference>
<name>A0A5C1AEH0_9BACT</name>
<dbReference type="Proteomes" id="UP000324974">
    <property type="component" value="Chromosome"/>
</dbReference>
<evidence type="ECO:0000259" key="2">
    <source>
        <dbReference type="PROSITE" id="PS50006"/>
    </source>
</evidence>
<gene>
    <name evidence="3" type="ORF">PX52LOC_02347</name>
</gene>
<dbReference type="AlphaFoldDB" id="A0A5C1AEH0"/>
<dbReference type="PROSITE" id="PS50006">
    <property type="entry name" value="FHA_DOMAIN"/>
    <property type="match status" value="1"/>
</dbReference>
<dbReference type="Pfam" id="PF00498">
    <property type="entry name" value="FHA"/>
    <property type="match status" value="1"/>
</dbReference>
<dbReference type="OrthoDB" id="283723at2"/>
<feature type="region of interest" description="Disordered" evidence="1">
    <location>
        <begin position="307"/>
        <end position="329"/>
    </location>
</feature>
<feature type="domain" description="FHA" evidence="2">
    <location>
        <begin position="168"/>
        <end position="217"/>
    </location>
</feature>
<evidence type="ECO:0000313" key="3">
    <source>
        <dbReference type="EMBL" id="QEL15428.1"/>
    </source>
</evidence>
<sequence>MPRNVHLNPTVLARFAAACGAFAPLEIAIEYHDGTIAATGVLQQPFALVGRDPACDIALTTDDVEPQTAFLQVIGGQLFVADLGTKGGLRWRHGRHPFGWMSAGEPVGIGPFTLRLLDHISPHPAPFGPTFHPLVAGPDVPAGLPPVHVQFKTGTADRTRWPVNRVLTLVGSASDCKIHLDGDDVAPRHCYLVHTPDGLWVVDTSGHHGIRVNGERTRLARLGEADELTVGRFVMDITYPRPAADEGLVSFDDVPRTVARATEQDSPTESARRPDELASPIGFGVAVDSDQLVKTEHEMDLSDHWASQEETDPIHHPAATPPPDVNDSGEIADVIIEDSNPPIGVPEPDSVLPTLQQLGGLHARMLAQFQDALVDLPAVFDALPPDRRSAAHATLARLTDATAELAARQAELLRNLADTRLQDRVTQLNEVRESLVRELAGVTTIP</sequence>
<dbReference type="SUPFAM" id="SSF49879">
    <property type="entry name" value="SMAD/FHA domain"/>
    <property type="match status" value="2"/>
</dbReference>
<dbReference type="KEGG" id="lrs:PX52LOC_02347"/>
<reference evidence="4" key="1">
    <citation type="submission" date="2019-08" db="EMBL/GenBank/DDBJ databases">
        <title>Limnoglobus roseus gen. nov., sp. nov., a novel freshwater planctomycete with a giant genome from the family Gemmataceae.</title>
        <authorList>
            <person name="Kulichevskaya I.S."/>
            <person name="Naumoff D.G."/>
            <person name="Miroshnikov K."/>
            <person name="Ivanova A."/>
            <person name="Philippov D.A."/>
            <person name="Hakobyan A."/>
            <person name="Rijpstra I.C."/>
            <person name="Sinninghe Damste J.S."/>
            <person name="Liesack W."/>
            <person name="Dedysh S.N."/>
        </authorList>
    </citation>
    <scope>NUCLEOTIDE SEQUENCE [LARGE SCALE GENOMIC DNA]</scope>
    <source>
        <strain evidence="4">PX52</strain>
    </source>
</reference>
<dbReference type="EMBL" id="CP042425">
    <property type="protein sequence ID" value="QEL15428.1"/>
    <property type="molecule type" value="Genomic_DNA"/>
</dbReference>
<protein>
    <submittedName>
        <fullName evidence="3">FHA domain-containing protein</fullName>
    </submittedName>
</protein>
<evidence type="ECO:0000256" key="1">
    <source>
        <dbReference type="SAM" id="MobiDB-lite"/>
    </source>
</evidence>
<dbReference type="CDD" id="cd00060">
    <property type="entry name" value="FHA"/>
    <property type="match status" value="2"/>
</dbReference>